<dbReference type="VEuPathDB" id="VectorBase:GBRI010271"/>
<feature type="region of interest" description="Disordered" evidence="3">
    <location>
        <begin position="213"/>
        <end position="302"/>
    </location>
</feature>
<dbReference type="SMART" id="SM00715">
    <property type="entry name" value="LA"/>
    <property type="match status" value="1"/>
</dbReference>
<dbReference type="PROSITE" id="PS50102">
    <property type="entry name" value="RRM"/>
    <property type="match status" value="1"/>
</dbReference>
<feature type="compositionally biased region" description="Basic residues" evidence="3">
    <location>
        <begin position="290"/>
        <end position="299"/>
    </location>
</feature>
<dbReference type="InterPro" id="IPR006630">
    <property type="entry name" value="La_HTH"/>
</dbReference>
<evidence type="ECO:0000256" key="3">
    <source>
        <dbReference type="SAM" id="MobiDB-lite"/>
    </source>
</evidence>
<keyword evidence="7" id="KW-1185">Reference proteome</keyword>
<dbReference type="Pfam" id="PF00076">
    <property type="entry name" value="RRM_1"/>
    <property type="match status" value="1"/>
</dbReference>
<dbReference type="InterPro" id="IPR036388">
    <property type="entry name" value="WH-like_DNA-bd_sf"/>
</dbReference>
<evidence type="ECO:0000259" key="5">
    <source>
        <dbReference type="PROSITE" id="PS51939"/>
    </source>
</evidence>
<organism evidence="6 7">
    <name type="scientific">Glossina brevipalpis</name>
    <dbReference type="NCBI Taxonomy" id="37001"/>
    <lineage>
        <taxon>Eukaryota</taxon>
        <taxon>Metazoa</taxon>
        <taxon>Ecdysozoa</taxon>
        <taxon>Arthropoda</taxon>
        <taxon>Hexapoda</taxon>
        <taxon>Insecta</taxon>
        <taxon>Pterygota</taxon>
        <taxon>Neoptera</taxon>
        <taxon>Endopterygota</taxon>
        <taxon>Diptera</taxon>
        <taxon>Brachycera</taxon>
        <taxon>Muscomorpha</taxon>
        <taxon>Hippoboscoidea</taxon>
        <taxon>Glossinidae</taxon>
        <taxon>Glossina</taxon>
    </lineage>
</organism>
<dbReference type="PANTHER" id="PTHR21245">
    <property type="entry name" value="HETEROGENEOUS NUCLEAR RIBONUCLEOPROTEIN"/>
    <property type="match status" value="1"/>
</dbReference>
<proteinExistence type="predicted"/>
<accession>A0A1A9W8M7</accession>
<dbReference type="InterPro" id="IPR014886">
    <property type="entry name" value="La_xRRM"/>
</dbReference>
<dbReference type="EnsemblMetazoa" id="GBRI010271-RA">
    <property type="protein sequence ID" value="GBRI010271-PA"/>
    <property type="gene ID" value="GBRI010271"/>
</dbReference>
<reference evidence="7" key="1">
    <citation type="submission" date="2014-03" db="EMBL/GenBank/DDBJ databases">
        <authorList>
            <person name="Aksoy S."/>
            <person name="Warren W."/>
            <person name="Wilson R.K."/>
        </authorList>
    </citation>
    <scope>NUCLEOTIDE SEQUENCE [LARGE SCALE GENOMIC DNA]</scope>
    <source>
        <strain evidence="7">IAEA</strain>
    </source>
</reference>
<evidence type="ECO:0000259" key="4">
    <source>
        <dbReference type="PROSITE" id="PS50102"/>
    </source>
</evidence>
<feature type="domain" description="XRRM" evidence="5">
    <location>
        <begin position="418"/>
        <end position="529"/>
    </location>
</feature>
<dbReference type="Gene3D" id="3.30.70.330">
    <property type="match status" value="2"/>
</dbReference>
<evidence type="ECO:0000313" key="6">
    <source>
        <dbReference type="EnsemblMetazoa" id="GBRI010271-PA"/>
    </source>
</evidence>
<dbReference type="SUPFAM" id="SSF46785">
    <property type="entry name" value="Winged helix' DNA-binding domain"/>
    <property type="match status" value="1"/>
</dbReference>
<protein>
    <submittedName>
        <fullName evidence="6">Uncharacterized protein</fullName>
    </submittedName>
</protein>
<dbReference type="AlphaFoldDB" id="A0A1A9W8M7"/>
<dbReference type="STRING" id="37001.A0A1A9W8M7"/>
<dbReference type="GO" id="GO:1990904">
    <property type="term" value="C:ribonucleoprotein complex"/>
    <property type="evidence" value="ECO:0007669"/>
    <property type="project" value="UniProtKB-UniRule"/>
</dbReference>
<dbReference type="InterPro" id="IPR034887">
    <property type="entry name" value="LARP7_RRM1"/>
</dbReference>
<feature type="region of interest" description="Disordered" evidence="3">
    <location>
        <begin position="1"/>
        <end position="40"/>
    </location>
</feature>
<dbReference type="PROSITE" id="PS51939">
    <property type="entry name" value="XRRM"/>
    <property type="match status" value="1"/>
</dbReference>
<evidence type="ECO:0000256" key="2">
    <source>
        <dbReference type="PROSITE-ProRule" id="PRU00176"/>
    </source>
</evidence>
<dbReference type="SMART" id="SM00360">
    <property type="entry name" value="RRM"/>
    <property type="match status" value="1"/>
</dbReference>
<dbReference type="GO" id="GO:0003723">
    <property type="term" value="F:RNA binding"/>
    <property type="evidence" value="ECO:0007669"/>
    <property type="project" value="UniProtKB-UniRule"/>
</dbReference>
<dbReference type="Pfam" id="PF08777">
    <property type="entry name" value="RRM_3"/>
    <property type="match status" value="1"/>
</dbReference>
<feature type="domain" description="RRM" evidence="4">
    <location>
        <begin position="121"/>
        <end position="187"/>
    </location>
</feature>
<dbReference type="CDD" id="cd12290">
    <property type="entry name" value="RRM1_LARP7"/>
    <property type="match status" value="1"/>
</dbReference>
<evidence type="ECO:0000256" key="1">
    <source>
        <dbReference type="ARBA" id="ARBA00022884"/>
    </source>
</evidence>
<feature type="compositionally biased region" description="Polar residues" evidence="3">
    <location>
        <begin position="259"/>
        <end position="276"/>
    </location>
</feature>
<dbReference type="SUPFAM" id="SSF54928">
    <property type="entry name" value="RNA-binding domain, RBD"/>
    <property type="match status" value="1"/>
</dbReference>
<dbReference type="InterPro" id="IPR012677">
    <property type="entry name" value="Nucleotide-bd_a/b_plait_sf"/>
</dbReference>
<sequence length="549" mass="63955">MGSKNKKKKEISQQKESVRSDGVSQEPDNEKLAATTSLLESKKSYRKRKKHYFNAIRQQMEFYFGDANLTKDRFLRKLRLATSVDDIVKSLRKSEILELDETHQKVRRKAPLPEERNVDEKTLYVEALPPSADHEWVRGIFERFGNVTYVSLPRYAKSRKIKEFGFVEFEKEKSVHKAVKAFTEFNGVLCTIEKDPAELGSVKAYLKEQEGEKDMITENAMETSQQGNPRKRRASEGLNDDKEVKSKNRKYDSADENPASVSMTSQSSQKIENSAMATEEEFLENEMNQKKSRRKKNKSKTAEKLKIQSELSTDVAYYELKILPKRDWKRLRNKYLNLQRESVAELKRKAWREQQELKHQLRDTNNEDSNTQLMAQQSPHKIVKTPDHKLQKMNMNFYGAGEDEVKSNSAISKLPLFSYEPGLIVEITLLEPCVSVKEFKTEMRQHSSIKYVDIKEGATQAYLRLDSPNGTLDFVQQNTCAEYQCKILGGETEIEYWKKIEKDREQKFKKLIKIPQKRGREKIKKLINKHLRFEDDDNEEGDTYGKGDQ</sequence>
<feature type="compositionally biased region" description="Basic and acidic residues" evidence="3">
    <location>
        <begin position="239"/>
        <end position="253"/>
    </location>
</feature>
<dbReference type="Proteomes" id="UP000091820">
    <property type="component" value="Unassembled WGS sequence"/>
</dbReference>
<evidence type="ECO:0000313" key="7">
    <source>
        <dbReference type="Proteomes" id="UP000091820"/>
    </source>
</evidence>
<keyword evidence="1 2" id="KW-0694">RNA-binding</keyword>
<name>A0A1A9W8M7_9MUSC</name>
<dbReference type="Gene3D" id="1.10.10.10">
    <property type="entry name" value="Winged helix-like DNA-binding domain superfamily/Winged helix DNA-binding domain"/>
    <property type="match status" value="1"/>
</dbReference>
<dbReference type="InterPro" id="IPR035979">
    <property type="entry name" value="RBD_domain_sf"/>
</dbReference>
<dbReference type="InterPro" id="IPR036390">
    <property type="entry name" value="WH_DNA-bd_sf"/>
</dbReference>
<dbReference type="InterPro" id="IPR000504">
    <property type="entry name" value="RRM_dom"/>
</dbReference>
<feature type="compositionally biased region" description="Basic and acidic residues" evidence="3">
    <location>
        <begin position="10"/>
        <end position="19"/>
    </location>
</feature>
<reference evidence="6" key="2">
    <citation type="submission" date="2020-05" db="UniProtKB">
        <authorList>
            <consortium name="EnsemblMetazoa"/>
        </authorList>
    </citation>
    <scope>IDENTIFICATION</scope>
    <source>
        <strain evidence="6">IAEA</strain>
    </source>
</reference>